<gene>
    <name evidence="2" type="ORF">HPP92_018014</name>
</gene>
<proteinExistence type="predicted"/>
<feature type="non-terminal residue" evidence="2">
    <location>
        <position position="67"/>
    </location>
</feature>
<comment type="caution">
    <text evidence="2">The sequence shown here is derived from an EMBL/GenBank/DDBJ whole genome shotgun (WGS) entry which is preliminary data.</text>
</comment>
<feature type="transmembrane region" description="Helical" evidence="1">
    <location>
        <begin position="37"/>
        <end position="56"/>
    </location>
</feature>
<keyword evidence="1" id="KW-1133">Transmembrane helix</keyword>
<reference evidence="2 3" key="1">
    <citation type="journal article" date="2020" name="Nat. Food">
        <title>A phased Vanilla planifolia genome enables genetic improvement of flavour and production.</title>
        <authorList>
            <person name="Hasing T."/>
            <person name="Tang H."/>
            <person name="Brym M."/>
            <person name="Khazi F."/>
            <person name="Huang T."/>
            <person name="Chambers A.H."/>
        </authorList>
    </citation>
    <scope>NUCLEOTIDE SEQUENCE [LARGE SCALE GENOMIC DNA]</scope>
    <source>
        <tissue evidence="2">Leaf</tissue>
    </source>
</reference>
<name>A0A835UR44_VANPL</name>
<organism evidence="2 3">
    <name type="scientific">Vanilla planifolia</name>
    <name type="common">Vanilla</name>
    <dbReference type="NCBI Taxonomy" id="51239"/>
    <lineage>
        <taxon>Eukaryota</taxon>
        <taxon>Viridiplantae</taxon>
        <taxon>Streptophyta</taxon>
        <taxon>Embryophyta</taxon>
        <taxon>Tracheophyta</taxon>
        <taxon>Spermatophyta</taxon>
        <taxon>Magnoliopsida</taxon>
        <taxon>Liliopsida</taxon>
        <taxon>Asparagales</taxon>
        <taxon>Orchidaceae</taxon>
        <taxon>Vanilloideae</taxon>
        <taxon>Vanilleae</taxon>
        <taxon>Vanilla</taxon>
    </lineage>
</organism>
<evidence type="ECO:0000313" key="2">
    <source>
        <dbReference type="EMBL" id="KAG0468686.1"/>
    </source>
</evidence>
<dbReference type="AlphaFoldDB" id="A0A835UR44"/>
<keyword evidence="1" id="KW-0812">Transmembrane</keyword>
<feature type="non-terminal residue" evidence="2">
    <location>
        <position position="1"/>
    </location>
</feature>
<sequence>SKLCIRITIRTVNILQFLLGPNHHSLRRRGRRPRRRLYCLLALLEAPLGRFLHLLAGAGSHLPVPSN</sequence>
<keyword evidence="1" id="KW-0472">Membrane</keyword>
<evidence type="ECO:0000256" key="1">
    <source>
        <dbReference type="SAM" id="Phobius"/>
    </source>
</evidence>
<evidence type="ECO:0000313" key="3">
    <source>
        <dbReference type="Proteomes" id="UP000639772"/>
    </source>
</evidence>
<protein>
    <submittedName>
        <fullName evidence="2">Uncharacterized protein</fullName>
    </submittedName>
</protein>
<dbReference type="Proteomes" id="UP000639772">
    <property type="component" value="Chromosome 9"/>
</dbReference>
<accession>A0A835UR44</accession>
<dbReference type="EMBL" id="JADCNM010000009">
    <property type="protein sequence ID" value="KAG0468686.1"/>
    <property type="molecule type" value="Genomic_DNA"/>
</dbReference>